<evidence type="ECO:0000256" key="4">
    <source>
        <dbReference type="ARBA" id="ARBA00022723"/>
    </source>
</evidence>
<keyword evidence="5" id="KW-0255">Endonuclease</keyword>
<protein>
    <submittedName>
        <fullName evidence="9">Unannotated protein</fullName>
    </submittedName>
</protein>
<evidence type="ECO:0000256" key="2">
    <source>
        <dbReference type="ARBA" id="ARBA00010875"/>
    </source>
</evidence>
<evidence type="ECO:0000256" key="3">
    <source>
        <dbReference type="ARBA" id="ARBA00022722"/>
    </source>
</evidence>
<dbReference type="AlphaFoldDB" id="A0A6J6L1N6"/>
<dbReference type="SUPFAM" id="SSF55486">
    <property type="entry name" value="Metalloproteases ('zincins'), catalytic domain"/>
    <property type="match status" value="1"/>
</dbReference>
<reference evidence="9" key="1">
    <citation type="submission" date="2020-05" db="EMBL/GenBank/DDBJ databases">
        <authorList>
            <person name="Chiriac C."/>
            <person name="Salcher M."/>
            <person name="Ghai R."/>
            <person name="Kavagutti S V."/>
        </authorList>
    </citation>
    <scope>NUCLEOTIDE SEQUENCE</scope>
</reference>
<dbReference type="EMBL" id="CAEZWM010000064">
    <property type="protein sequence ID" value="CAB4655622.1"/>
    <property type="molecule type" value="Genomic_DNA"/>
</dbReference>
<dbReference type="InterPro" id="IPR023091">
    <property type="entry name" value="MetalPrtase_cat_dom_sf_prd"/>
</dbReference>
<feature type="compositionally biased region" description="Low complexity" evidence="8">
    <location>
        <begin position="77"/>
        <end position="96"/>
    </location>
</feature>
<dbReference type="GO" id="GO:0004519">
    <property type="term" value="F:endonuclease activity"/>
    <property type="evidence" value="ECO:0007669"/>
    <property type="project" value="UniProtKB-KW"/>
</dbReference>
<evidence type="ECO:0000256" key="7">
    <source>
        <dbReference type="ARBA" id="ARBA00022833"/>
    </source>
</evidence>
<keyword evidence="4" id="KW-0479">Metal-binding</keyword>
<comment type="cofactor">
    <cofactor evidence="1">
        <name>Zn(2+)</name>
        <dbReference type="ChEBI" id="CHEBI:29105"/>
    </cofactor>
</comment>
<dbReference type="GO" id="GO:0004222">
    <property type="term" value="F:metalloendopeptidase activity"/>
    <property type="evidence" value="ECO:0007669"/>
    <property type="project" value="InterPro"/>
</dbReference>
<accession>A0A6J6L1N6</accession>
<dbReference type="Gene3D" id="3.40.390.30">
    <property type="entry name" value="Metalloproteases ('zincins'), catalytic domain"/>
    <property type="match status" value="1"/>
</dbReference>
<evidence type="ECO:0000256" key="8">
    <source>
        <dbReference type="SAM" id="MobiDB-lite"/>
    </source>
</evidence>
<evidence type="ECO:0000256" key="5">
    <source>
        <dbReference type="ARBA" id="ARBA00022759"/>
    </source>
</evidence>
<feature type="region of interest" description="Disordered" evidence="8">
    <location>
        <begin position="162"/>
        <end position="181"/>
    </location>
</feature>
<dbReference type="GO" id="GO:0006364">
    <property type="term" value="P:rRNA processing"/>
    <property type="evidence" value="ECO:0007669"/>
    <property type="project" value="InterPro"/>
</dbReference>
<dbReference type="HAMAP" id="MF_00009">
    <property type="entry name" value="Endoribonucl_YbeY"/>
    <property type="match status" value="1"/>
</dbReference>
<evidence type="ECO:0000256" key="1">
    <source>
        <dbReference type="ARBA" id="ARBA00001947"/>
    </source>
</evidence>
<name>A0A6J6L1N6_9ZZZZ</name>
<keyword evidence="6" id="KW-0378">Hydrolase</keyword>
<dbReference type="EMBL" id="CAFAAH010000005">
    <property type="protein sequence ID" value="CAB4786498.1"/>
    <property type="molecule type" value="Genomic_DNA"/>
</dbReference>
<gene>
    <name evidence="9" type="ORF">UFOPK2242_00658</name>
    <name evidence="10" type="ORF">UFOPK2996_00114</name>
</gene>
<dbReference type="NCBIfam" id="TIGR00043">
    <property type="entry name" value="rRNA maturation RNase YbeY"/>
    <property type="match status" value="1"/>
</dbReference>
<dbReference type="Pfam" id="PF02130">
    <property type="entry name" value="YbeY"/>
    <property type="match status" value="1"/>
</dbReference>
<evidence type="ECO:0000313" key="10">
    <source>
        <dbReference type="EMBL" id="CAB4786498.1"/>
    </source>
</evidence>
<keyword evidence="3" id="KW-0540">Nuclease</keyword>
<proteinExistence type="inferred from homology"/>
<feature type="region of interest" description="Disordered" evidence="8">
    <location>
        <begin position="76"/>
        <end position="96"/>
    </location>
</feature>
<dbReference type="PANTHER" id="PTHR46986:SF1">
    <property type="entry name" value="ENDORIBONUCLEASE YBEY, CHLOROPLASTIC"/>
    <property type="match status" value="1"/>
</dbReference>
<evidence type="ECO:0000256" key="6">
    <source>
        <dbReference type="ARBA" id="ARBA00022801"/>
    </source>
</evidence>
<dbReference type="GO" id="GO:0046872">
    <property type="term" value="F:metal ion binding"/>
    <property type="evidence" value="ECO:0007669"/>
    <property type="project" value="UniProtKB-KW"/>
</dbReference>
<comment type="similarity">
    <text evidence="2">Belongs to the endoribonuclease YbeY family.</text>
</comment>
<keyword evidence="7" id="KW-0862">Zinc</keyword>
<sequence>MIEVFAADEQSEVEIDVLRWTRLARLVIAEEHVPGDAELSLIFVDVQSMTDLNVRFHEGTGPTDVLAFPMDDDIVIGGRQPDQGGRGPGAPAEASEPPALIGDVVVCPRIAQAQAPEHGFTTDEEIALLVVHGVLHLLEYNHEEPGEAAVMQQRERELLARFSETERFSPDEAKNADEKLS</sequence>
<dbReference type="InterPro" id="IPR002036">
    <property type="entry name" value="YbeY"/>
</dbReference>
<dbReference type="PANTHER" id="PTHR46986">
    <property type="entry name" value="ENDORIBONUCLEASE YBEY, CHLOROPLASTIC"/>
    <property type="match status" value="1"/>
</dbReference>
<organism evidence="9">
    <name type="scientific">freshwater metagenome</name>
    <dbReference type="NCBI Taxonomy" id="449393"/>
    <lineage>
        <taxon>unclassified sequences</taxon>
        <taxon>metagenomes</taxon>
        <taxon>ecological metagenomes</taxon>
    </lineage>
</organism>
<evidence type="ECO:0000313" key="9">
    <source>
        <dbReference type="EMBL" id="CAB4655622.1"/>
    </source>
</evidence>